<feature type="domain" description="Transport inhibitor response 1" evidence="10">
    <location>
        <begin position="1868"/>
        <end position="1913"/>
    </location>
</feature>
<evidence type="ECO:0000256" key="6">
    <source>
        <dbReference type="ARBA" id="ARBA00023054"/>
    </source>
</evidence>
<sequence>MELATAAMGSLLSRLADLLREEYKLQDGVRNRVRQFSRGLKTMDATLRLVANIPRDQLDEKVRFWAHNVRVLSYDLEDVVDTVLIFLRVGADPEQADLEMLLRLVTKMNDQLFNGSMEYSQMFSDAVAKQQLQDVPTKYGAGSYTAVDRTKHDPYTKAMSTKLVGIDGPRDEIIEMLSMGDQSKLKIVIIIDDLWDMNSWNIIRFALPDGDYGSKVVTTTCLSNLAGDVGDVYNLQPLSRGNSKKLLCTRLFDDEGKCLENQPAEATEKFLKKCGGVPLVIIVMASLLATKPEDSWLEMYNSVGFGNGINDDVDNIRSIFSFCYYDMPSHLRTCLLYLSIFKEDYEINKCLLIWKWIAEGFIHEEQHIGLFELAEGYFNELINRNMIQPVEDQGTGYVTGCRVHDVVLYLVRSMSSEENFVTILSDGGEKLPLTNANRLALQSTIVEKHHPWLANVDMEPVRSFVAILSSIHVVFPSFRVLRVLALEDCKLTEDYTSNGLEHLGKLLHLRYLGLTRTRGFHQLPEEIGEDLKFLQTLDVYGTDLEEVPLSVCLLRQLLCLRVDVGTRVPAGLIGNLTTSLQELWIYPAMKDYSTGAATAKQFVKDLGRLSELRVLKTRIHGWNECMEISLVKSLHNFQRIELLELAGESYLGKGVTWEAGFVSSHHLRYLSLACMQLTRLPAWMNSSLLPNLSYLVVNVQFWQEKDMETLGRLPELCSLQLQSCNIRAINITNTHGHMSYFPKLRSLITYRVLIWFDLSSSNVGIDAPTIMPSLEYLRFMFHVRFLKDANLGFNKLVLENLPSLQRVEVQIDCSDARHMEVEEAEAAMTDAVNAHPNHPAFEIMRYNEYKMVSSDQTQQVYAITPINSKSLDVRQFGGKNRVIQAISSSLGAMGYLLTKLDMLLDPGCRLPKGVKNRIQLLKGDLKEVGAYLEDLSKVDDPHLMAKCWMKEVRELSYDIEDYTCNIEDKIKFARHVHLNTKTRFVCKINHLKISGVPRTRRLKWHQQIGNMISEFRIYVQEAIERYERYDLQCCTYRQRHVSIGYVLPTPYEQIADLVIDGRMSEFIKWLANDGDPKLKMVSIVGCGGIGKTTLAKLFYTKFGGQFDCRAFIQVAKKPNMKRLFCDILSQVQQNNPPDDCKELELIDDIRRHLQDKRYLIIIDNLSAASVWDILNQAFPECTERSRIIITTRIKSVALTCCLHRLEYIFEMKPLEDDCSRKLFFKRLFGSERDCPHRFKEVSNKIIQICGGLPLAIIIIASLLASQPVVSMQLWIYICDFLRPELWTDSTSDGIKQVLNLCYNNLPHYLKTCLLYLNMYPEGYKICKDALVKAWVAEGFINAPKGLVMEKVAASYLDELIGRRFIQPIEINYNDEVSSCTVHDLVHDLIAHKSVEENFIVTVDCYRKNVGLTDKVRRLSVHFFYPKYTKVPSNIKRSQVRSLTFFGLLKCMPSITEFKLLRVLNLQLFGHLGENTLDLTGICELFQLKYLKIVCDICIELPNQMRGLQLLETLDMKTKLTAVPWDVFQLPGLLHLHLLLEPNLLDRIGQMKSTITLGSLDVNSNSSQGNVRNLQDICLSCCILPSERLQINMEALGSLLGAISNLKTLTIVSSGYQIVDMVSGISDATVAWDLLAPPRFLKRFEWLLHDCIFSKVPRWFRELDNLCILNIAVRELVKNDVDILKGLPALTSLSLNVHIASIEKVIFDKGGFSILEYLEFSCSAPWLKFESDAMPNLRKLKGPGGGDDGYAEFAFPSAVRNHPSNPKINAQLVDWILYGDQEKEHASPDMGMTVSGERHATERCVPPNHVLDNTLLENILQYLTTARDRNTVSLVCRYWYHAEADTRRELFIGNCYAVSPSRVIERFHGLRSITLKGKPRFADFTFLPKGWGAYASPWVAALGPAYPHLECIFLKRMTVLDNDLRLIAQSFPQLKELSLMNCNKFTAIGLAIIAEQCKHLHVLDLINDRIEDTADEQVDWISMFPQPNTLLESLVFSCVDKPCNFESLEALVARSPGLCRLRVNHHVTVEQLRRLMAIAPNLTHLGTGVFRSKTGYRTGEETPPSVFELATSFAACKSLISLSGFQDANPEYLPAIYPVCANLTSLNLGSVNIAEQQLTPIIRRCGNLRTFCVCGTVGDDGLCTVAETCSDLRQLRVYPLFAGSDSDLSVSDVGLEAISKGCQKLETLIYYCGSMTNDAMIITSNNCPHLKVFRLCILRTHLPDRITGEPMDEGFGAIVMNCKKLSRLSTSGLVTDKAFAYIGQYGKSIKTLSVAFSGNTDMSLRYVFEGCTQLQKLEVRECPFGDEGLLSGLSHFCNMRFLWMSSCRVTMTGCKYVVQQMPNLVAEVISGHSGNEDVTADTVDHLYLYRSLAGPRNDAPSFVKIL</sequence>
<dbReference type="CDD" id="cd14798">
    <property type="entry name" value="RX-CC_like"/>
    <property type="match status" value="2"/>
</dbReference>
<proteinExistence type="inferred from homology"/>
<reference evidence="13" key="2">
    <citation type="submission" date="2018-05" db="EMBL/GenBank/DDBJ databases">
        <title>OpunRS2 (Oryza punctata Reference Sequence Version 2).</title>
        <authorList>
            <person name="Zhang J."/>
            <person name="Kudrna D."/>
            <person name="Lee S."/>
            <person name="Talag J."/>
            <person name="Welchert J."/>
            <person name="Wing R.A."/>
        </authorList>
    </citation>
    <scope>NUCLEOTIDE SEQUENCE [LARGE SCALE GENOMIC DNA]</scope>
</reference>
<dbReference type="Gramene" id="OPUNC11G11060.1">
    <property type="protein sequence ID" value="OPUNC11G11060.1"/>
    <property type="gene ID" value="OPUNC11G11060"/>
</dbReference>
<evidence type="ECO:0000259" key="10">
    <source>
        <dbReference type="Pfam" id="PF18791"/>
    </source>
</evidence>
<dbReference type="InterPro" id="IPR036388">
    <property type="entry name" value="WH-like_DNA-bd_sf"/>
</dbReference>
<dbReference type="InterPro" id="IPR036047">
    <property type="entry name" value="F-box-like_dom_sf"/>
</dbReference>
<dbReference type="FunFam" id="1.10.10.10:FF:000322">
    <property type="entry name" value="Probable disease resistance protein At1g63360"/>
    <property type="match status" value="2"/>
</dbReference>
<protein>
    <submittedName>
        <fullName evidence="13">Uncharacterized protein</fullName>
    </submittedName>
</protein>
<dbReference type="InterPro" id="IPR027417">
    <property type="entry name" value="P-loop_NTPase"/>
</dbReference>
<evidence type="ECO:0000256" key="4">
    <source>
        <dbReference type="ARBA" id="ARBA00022741"/>
    </source>
</evidence>
<dbReference type="InterPro" id="IPR041101">
    <property type="entry name" value="Transp_inhibit"/>
</dbReference>
<keyword evidence="3" id="KW-0677">Repeat</keyword>
<dbReference type="Gene3D" id="1.20.1280.50">
    <property type="match status" value="1"/>
</dbReference>
<dbReference type="SUPFAM" id="SSF52047">
    <property type="entry name" value="RNI-like"/>
    <property type="match status" value="2"/>
</dbReference>
<evidence type="ECO:0000313" key="13">
    <source>
        <dbReference type="EnsemblPlants" id="OPUNC11G11060.1"/>
    </source>
</evidence>
<dbReference type="eggNOG" id="KOG1947">
    <property type="taxonomic scope" value="Eukaryota"/>
</dbReference>
<dbReference type="GO" id="GO:0009626">
    <property type="term" value="P:plant-type hypersensitive response"/>
    <property type="evidence" value="ECO:0007669"/>
    <property type="project" value="UniProtKB-ARBA"/>
</dbReference>
<dbReference type="InterPro" id="IPR002182">
    <property type="entry name" value="NB-ARC"/>
</dbReference>
<dbReference type="Gene3D" id="3.40.50.300">
    <property type="entry name" value="P-loop containing nucleotide triphosphate hydrolases"/>
    <property type="match status" value="1"/>
</dbReference>
<dbReference type="Proteomes" id="UP000026962">
    <property type="component" value="Chromosome 11"/>
</dbReference>
<dbReference type="InterPro" id="IPR032675">
    <property type="entry name" value="LRR_dom_sf"/>
</dbReference>
<dbReference type="SUPFAM" id="SSF81383">
    <property type="entry name" value="F-box domain"/>
    <property type="match status" value="1"/>
</dbReference>
<feature type="domain" description="Disease resistance R13L4/SHOC-2-like LRR" evidence="12">
    <location>
        <begin position="1438"/>
        <end position="1740"/>
    </location>
</feature>
<dbReference type="Pfam" id="PF23559">
    <property type="entry name" value="WHD_DRP"/>
    <property type="match status" value="2"/>
</dbReference>
<dbReference type="Gene3D" id="3.80.10.10">
    <property type="entry name" value="Ribonuclease Inhibitor"/>
    <property type="match status" value="3"/>
</dbReference>
<evidence type="ECO:0000259" key="8">
    <source>
        <dbReference type="Pfam" id="PF18052"/>
    </source>
</evidence>
<feature type="domain" description="Disease resistance protein winged helix" evidence="11">
    <location>
        <begin position="1318"/>
        <end position="1389"/>
    </location>
</feature>
<reference evidence="13" key="1">
    <citation type="submission" date="2015-04" db="UniProtKB">
        <authorList>
            <consortium name="EnsemblPlants"/>
        </authorList>
    </citation>
    <scope>IDENTIFICATION</scope>
</reference>
<feature type="domain" description="Disease resistance protein winged helix" evidence="11">
    <location>
        <begin position="340"/>
        <end position="410"/>
    </location>
</feature>
<evidence type="ECO:0000259" key="7">
    <source>
        <dbReference type="Pfam" id="PF00931"/>
    </source>
</evidence>
<keyword evidence="14" id="KW-1185">Reference proteome</keyword>
<feature type="domain" description="COI1 F-box" evidence="9">
    <location>
        <begin position="1812"/>
        <end position="1847"/>
    </location>
</feature>
<dbReference type="GO" id="GO:0042742">
    <property type="term" value="P:defense response to bacterium"/>
    <property type="evidence" value="ECO:0007669"/>
    <property type="project" value="UniProtKB-ARBA"/>
</dbReference>
<dbReference type="Pfam" id="PF18511">
    <property type="entry name" value="F-box_5"/>
    <property type="match status" value="1"/>
</dbReference>
<dbReference type="GO" id="GO:0043531">
    <property type="term" value="F:ADP binding"/>
    <property type="evidence" value="ECO:0007669"/>
    <property type="project" value="InterPro"/>
</dbReference>
<dbReference type="Pfam" id="PF18791">
    <property type="entry name" value="Transp_inhibit"/>
    <property type="match status" value="1"/>
</dbReference>
<feature type="domain" description="NB-ARC" evidence="7">
    <location>
        <begin position="1062"/>
        <end position="1228"/>
    </location>
</feature>
<dbReference type="InterPro" id="IPR058922">
    <property type="entry name" value="WHD_DRP"/>
</dbReference>
<dbReference type="CDD" id="cd22159">
    <property type="entry name" value="F-box_AtTIR1-like"/>
    <property type="match status" value="1"/>
</dbReference>
<feature type="domain" description="Disease resistance R13L4/SHOC-2-like LRR" evidence="12">
    <location>
        <begin position="461"/>
        <end position="840"/>
    </location>
</feature>
<evidence type="ECO:0000256" key="3">
    <source>
        <dbReference type="ARBA" id="ARBA00022737"/>
    </source>
</evidence>
<dbReference type="PRINTS" id="PR00364">
    <property type="entry name" value="DISEASERSIST"/>
</dbReference>
<dbReference type="InterPro" id="IPR055414">
    <property type="entry name" value="LRR_R13L4/SHOC2-like"/>
</dbReference>
<dbReference type="Pfam" id="PF23598">
    <property type="entry name" value="LRR_14"/>
    <property type="match status" value="2"/>
</dbReference>
<dbReference type="SUPFAM" id="SSF52058">
    <property type="entry name" value="L domain-like"/>
    <property type="match status" value="1"/>
</dbReference>
<name>A0A0E0MFB9_ORYPU</name>
<dbReference type="InterPro" id="IPR038005">
    <property type="entry name" value="RX-like_CC"/>
</dbReference>
<dbReference type="Gene3D" id="1.10.8.430">
    <property type="entry name" value="Helical domain of apoptotic protease-activating factors"/>
    <property type="match status" value="1"/>
</dbReference>
<feature type="domain" description="Disease resistance N-terminal" evidence="8">
    <location>
        <begin position="892"/>
        <end position="962"/>
    </location>
</feature>
<dbReference type="HOGENOM" id="CLU_000837_21_0_1"/>
<dbReference type="GO" id="GO:0002758">
    <property type="term" value="P:innate immune response-activating signaling pathway"/>
    <property type="evidence" value="ECO:0007669"/>
    <property type="project" value="UniProtKB-ARBA"/>
</dbReference>
<dbReference type="eggNOG" id="KOG4658">
    <property type="taxonomic scope" value="Eukaryota"/>
</dbReference>
<comment type="similarity">
    <text evidence="1">Belongs to the disease resistance NB-LRR family.</text>
</comment>
<accession>A0A0E0MFB9</accession>
<dbReference type="OMA" id="QVDWISM"/>
<dbReference type="Pfam" id="PF18052">
    <property type="entry name" value="Rx_N"/>
    <property type="match status" value="2"/>
</dbReference>
<evidence type="ECO:0000259" key="12">
    <source>
        <dbReference type="Pfam" id="PF23598"/>
    </source>
</evidence>
<evidence type="ECO:0000259" key="11">
    <source>
        <dbReference type="Pfam" id="PF23559"/>
    </source>
</evidence>
<dbReference type="InterPro" id="IPR042197">
    <property type="entry name" value="Apaf_helical"/>
</dbReference>
<dbReference type="Pfam" id="PF00931">
    <property type="entry name" value="NB-ARC"/>
    <property type="match status" value="2"/>
</dbReference>
<evidence type="ECO:0000259" key="9">
    <source>
        <dbReference type="Pfam" id="PF18511"/>
    </source>
</evidence>
<dbReference type="STRING" id="4537.A0A0E0MFB9"/>
<dbReference type="InterPro" id="IPR044974">
    <property type="entry name" value="Disease_R_plants"/>
</dbReference>
<dbReference type="SMART" id="SM00367">
    <property type="entry name" value="LRR_CC"/>
    <property type="match status" value="6"/>
</dbReference>
<evidence type="ECO:0000256" key="1">
    <source>
        <dbReference type="ARBA" id="ARBA00008894"/>
    </source>
</evidence>
<keyword evidence="5" id="KW-0611">Plant defense</keyword>
<dbReference type="InterPro" id="IPR006553">
    <property type="entry name" value="Leu-rich_rpt_Cys-con_subtyp"/>
</dbReference>
<evidence type="ECO:0000256" key="5">
    <source>
        <dbReference type="ARBA" id="ARBA00022821"/>
    </source>
</evidence>
<feature type="domain" description="Disease resistance N-terminal" evidence="8">
    <location>
        <begin position="7"/>
        <end position="85"/>
    </location>
</feature>
<feature type="domain" description="NB-ARC" evidence="7">
    <location>
        <begin position="182"/>
        <end position="253"/>
    </location>
</feature>
<dbReference type="Gene3D" id="1.10.10.10">
    <property type="entry name" value="Winged helix-like DNA-binding domain superfamily/Winged helix DNA-binding domain"/>
    <property type="match status" value="2"/>
</dbReference>
<dbReference type="InterPro" id="IPR041567">
    <property type="entry name" value="COI1_F-box"/>
</dbReference>
<evidence type="ECO:0000313" key="14">
    <source>
        <dbReference type="Proteomes" id="UP000026962"/>
    </source>
</evidence>
<dbReference type="InterPro" id="IPR041118">
    <property type="entry name" value="Rx_N"/>
</dbReference>
<keyword evidence="2" id="KW-0433">Leucine-rich repeat</keyword>
<dbReference type="Gene3D" id="1.20.5.4130">
    <property type="match status" value="2"/>
</dbReference>
<keyword evidence="4" id="KW-0547">Nucleotide-binding</keyword>
<dbReference type="SUPFAM" id="SSF52540">
    <property type="entry name" value="P-loop containing nucleoside triphosphate hydrolases"/>
    <property type="match status" value="2"/>
</dbReference>
<dbReference type="PANTHER" id="PTHR23155:SF1087">
    <property type="entry name" value="OS11G0462900 PROTEIN"/>
    <property type="match status" value="1"/>
</dbReference>
<dbReference type="EnsemblPlants" id="OPUNC11G11060.1">
    <property type="protein sequence ID" value="OPUNC11G11060.1"/>
    <property type="gene ID" value="OPUNC11G11060"/>
</dbReference>
<evidence type="ECO:0000256" key="2">
    <source>
        <dbReference type="ARBA" id="ARBA00022614"/>
    </source>
</evidence>
<keyword evidence="6" id="KW-0175">Coiled coil</keyword>
<dbReference type="PANTHER" id="PTHR23155">
    <property type="entry name" value="DISEASE RESISTANCE PROTEIN RP"/>
    <property type="match status" value="1"/>
</dbReference>
<organism evidence="13">
    <name type="scientific">Oryza punctata</name>
    <name type="common">Red rice</name>
    <dbReference type="NCBI Taxonomy" id="4537"/>
    <lineage>
        <taxon>Eukaryota</taxon>
        <taxon>Viridiplantae</taxon>
        <taxon>Streptophyta</taxon>
        <taxon>Embryophyta</taxon>
        <taxon>Tracheophyta</taxon>
        <taxon>Spermatophyta</taxon>
        <taxon>Magnoliopsida</taxon>
        <taxon>Liliopsida</taxon>
        <taxon>Poales</taxon>
        <taxon>Poaceae</taxon>
        <taxon>BOP clade</taxon>
        <taxon>Oryzoideae</taxon>
        <taxon>Oryzeae</taxon>
        <taxon>Oryzinae</taxon>
        <taxon>Oryza</taxon>
    </lineage>
</organism>